<dbReference type="EMBL" id="GBXM01020335">
    <property type="protein sequence ID" value="JAH88242.1"/>
    <property type="molecule type" value="Transcribed_RNA"/>
</dbReference>
<accession>A0A0E9WD32</accession>
<name>A0A0E9WD32_ANGAN</name>
<organism evidence="1">
    <name type="scientific">Anguilla anguilla</name>
    <name type="common">European freshwater eel</name>
    <name type="synonym">Muraena anguilla</name>
    <dbReference type="NCBI Taxonomy" id="7936"/>
    <lineage>
        <taxon>Eukaryota</taxon>
        <taxon>Metazoa</taxon>
        <taxon>Chordata</taxon>
        <taxon>Craniata</taxon>
        <taxon>Vertebrata</taxon>
        <taxon>Euteleostomi</taxon>
        <taxon>Actinopterygii</taxon>
        <taxon>Neopterygii</taxon>
        <taxon>Teleostei</taxon>
        <taxon>Anguilliformes</taxon>
        <taxon>Anguillidae</taxon>
        <taxon>Anguilla</taxon>
    </lineage>
</organism>
<reference evidence="1" key="1">
    <citation type="submission" date="2014-11" db="EMBL/GenBank/DDBJ databases">
        <authorList>
            <person name="Amaro Gonzalez C."/>
        </authorList>
    </citation>
    <scope>NUCLEOTIDE SEQUENCE</scope>
</reference>
<proteinExistence type="predicted"/>
<evidence type="ECO:0000313" key="1">
    <source>
        <dbReference type="EMBL" id="JAH88242.1"/>
    </source>
</evidence>
<sequence length="30" mass="3690">MTMCPTRHLTCDHFQCLIYRLQFITYKIVN</sequence>
<reference evidence="1" key="2">
    <citation type="journal article" date="2015" name="Fish Shellfish Immunol.">
        <title>Early steps in the European eel (Anguilla anguilla)-Vibrio vulnificus interaction in the gills: Role of the RtxA13 toxin.</title>
        <authorList>
            <person name="Callol A."/>
            <person name="Pajuelo D."/>
            <person name="Ebbesson L."/>
            <person name="Teles M."/>
            <person name="MacKenzie S."/>
            <person name="Amaro C."/>
        </authorList>
    </citation>
    <scope>NUCLEOTIDE SEQUENCE</scope>
</reference>
<dbReference type="AlphaFoldDB" id="A0A0E9WD32"/>
<protein>
    <submittedName>
        <fullName evidence="1">Uncharacterized protein</fullName>
    </submittedName>
</protein>